<dbReference type="InterPro" id="IPR023885">
    <property type="entry name" value="4Fe4S-binding_SPASM_dom"/>
</dbReference>
<dbReference type="GO" id="GO:0046872">
    <property type="term" value="F:metal ion binding"/>
    <property type="evidence" value="ECO:0007669"/>
    <property type="project" value="UniProtKB-KW"/>
</dbReference>
<dbReference type="InterPro" id="IPR050377">
    <property type="entry name" value="Radical_SAM_PqqE_MftC-like"/>
</dbReference>
<sequence>MNELPAPSAARALAPAPSRLFVEVTSRCNLRCAMCVKHSCAERAPEGDMSPETFEALVPAFPHLEALVLNGVGEPLLHPLLERFVRRAKALMPAGSWVGFQTNGHLLDAERALALAGAGLDKVFLSVDAASPERFSSVRGGGSLGRVERALEALAEANARMPGRAVEVGAEFVLMRDTLRELPAVTAWLAERGVTRLVVSHILPYGEALADQPVFAASPERSVRFHAEWAARAKREGIDTARYFDVLWKYRKSPEEERIVEFVTEMTGTAMREDIPFHVVNLFSGEDLTEAERVFAQARETAWERGMSLALPPLRPRTRRPCQAVEQGGTFVAWDGRVAPCHFLWRAFECHFYGRRKQVVPRHFGHLPGVSLLEAWNGQAYREFRARAARGGFPHCPSCNVYPCEDIETTDLENDCYGEPVPCGDCLWSMGLLQCMGQELPGNP</sequence>
<keyword evidence="3" id="KW-0949">S-adenosyl-L-methionine</keyword>
<keyword evidence="4" id="KW-0479">Metal-binding</keyword>
<evidence type="ECO:0000256" key="2">
    <source>
        <dbReference type="ARBA" id="ARBA00022485"/>
    </source>
</evidence>
<dbReference type="SUPFAM" id="SSF102114">
    <property type="entry name" value="Radical SAM enzymes"/>
    <property type="match status" value="1"/>
</dbReference>
<evidence type="ECO:0000256" key="4">
    <source>
        <dbReference type="ARBA" id="ARBA00022723"/>
    </source>
</evidence>
<evidence type="ECO:0000256" key="1">
    <source>
        <dbReference type="ARBA" id="ARBA00001966"/>
    </source>
</evidence>
<keyword evidence="9" id="KW-0808">Transferase</keyword>
<evidence type="ECO:0000256" key="6">
    <source>
        <dbReference type="ARBA" id="ARBA00023004"/>
    </source>
</evidence>
<evidence type="ECO:0000259" key="8">
    <source>
        <dbReference type="PROSITE" id="PS51918"/>
    </source>
</evidence>
<keyword evidence="2" id="KW-0004">4Fe-4S</keyword>
<comment type="caution">
    <text evidence="9">The sequence shown here is derived from an EMBL/GenBank/DDBJ whole genome shotgun (WGS) entry which is preliminary data.</text>
</comment>
<keyword evidence="6" id="KW-0408">Iron</keyword>
<dbReference type="InterPro" id="IPR006638">
    <property type="entry name" value="Elp3/MiaA/NifB-like_rSAM"/>
</dbReference>
<dbReference type="PROSITE" id="PS51918">
    <property type="entry name" value="RADICAL_SAM"/>
    <property type="match status" value="1"/>
</dbReference>
<dbReference type="CDD" id="cd21121">
    <property type="entry name" value="SPASM_Cmo-like"/>
    <property type="match status" value="1"/>
</dbReference>
<keyword evidence="10" id="KW-1185">Reference proteome</keyword>
<dbReference type="GO" id="GO:0016740">
    <property type="term" value="F:transferase activity"/>
    <property type="evidence" value="ECO:0007669"/>
    <property type="project" value="UniProtKB-KW"/>
</dbReference>
<keyword evidence="7" id="KW-0411">Iron-sulfur</keyword>
<dbReference type="GO" id="GO:0016491">
    <property type="term" value="F:oxidoreductase activity"/>
    <property type="evidence" value="ECO:0007669"/>
    <property type="project" value="UniProtKB-KW"/>
</dbReference>
<dbReference type="InterPro" id="IPR027586">
    <property type="entry name" value="rSAM_metal_mat"/>
</dbReference>
<protein>
    <submittedName>
        <fullName evidence="9">Mycofactocin radical SAM maturase MftC</fullName>
        <ecNumber evidence="9">2.-.-.-</ecNumber>
    </submittedName>
</protein>
<feature type="domain" description="Radical SAM core" evidence="8">
    <location>
        <begin position="14"/>
        <end position="239"/>
    </location>
</feature>
<reference evidence="9 10" key="1">
    <citation type="submission" date="2020-04" db="EMBL/GenBank/DDBJ databases">
        <authorList>
            <consortium name="Desulfovibrio sp. FSS-1 genome sequencing consortium"/>
            <person name="Shimoshige H."/>
            <person name="Kobayashi H."/>
            <person name="Maekawa T."/>
        </authorList>
    </citation>
    <scope>NUCLEOTIDE SEQUENCE [LARGE SCALE GENOMIC DNA]</scope>
    <source>
        <strain evidence="9 10">SIID29052-01</strain>
    </source>
</reference>
<dbReference type="RefSeq" id="WP_173086241.1">
    <property type="nucleotide sequence ID" value="NZ_BLTE01000016.1"/>
</dbReference>
<dbReference type="InterPro" id="IPR058240">
    <property type="entry name" value="rSAM_sf"/>
</dbReference>
<dbReference type="CDD" id="cd01335">
    <property type="entry name" value="Radical_SAM"/>
    <property type="match status" value="1"/>
</dbReference>
<dbReference type="PANTHER" id="PTHR11228">
    <property type="entry name" value="RADICAL SAM DOMAIN PROTEIN"/>
    <property type="match status" value="1"/>
</dbReference>
<evidence type="ECO:0000256" key="3">
    <source>
        <dbReference type="ARBA" id="ARBA00022691"/>
    </source>
</evidence>
<dbReference type="SFLD" id="SFLDS00029">
    <property type="entry name" value="Radical_SAM"/>
    <property type="match status" value="1"/>
</dbReference>
<evidence type="ECO:0000313" key="10">
    <source>
        <dbReference type="Proteomes" id="UP000494245"/>
    </source>
</evidence>
<dbReference type="GO" id="GO:0032324">
    <property type="term" value="P:molybdopterin cofactor biosynthetic process"/>
    <property type="evidence" value="ECO:0007669"/>
    <property type="project" value="UniProtKB-ARBA"/>
</dbReference>
<dbReference type="PANTHER" id="PTHR11228:SF7">
    <property type="entry name" value="PQQA PEPTIDE CYCLASE"/>
    <property type="match status" value="1"/>
</dbReference>
<dbReference type="SFLD" id="SFLDG01067">
    <property type="entry name" value="SPASM/twitch_domain_containing"/>
    <property type="match status" value="1"/>
</dbReference>
<dbReference type="AlphaFoldDB" id="A0A6V8LZW7"/>
<dbReference type="Pfam" id="PF13186">
    <property type="entry name" value="SPASM"/>
    <property type="match status" value="1"/>
</dbReference>
<dbReference type="PROSITE" id="PS01305">
    <property type="entry name" value="MOAA_NIFB_PQQE"/>
    <property type="match status" value="1"/>
</dbReference>
<dbReference type="SFLD" id="SFLDG01387">
    <property type="entry name" value="BtrN-like_SPASM_domain_contain"/>
    <property type="match status" value="1"/>
</dbReference>
<name>A0A6V8LZW7_9BACT</name>
<dbReference type="Proteomes" id="UP000494245">
    <property type="component" value="Unassembled WGS sequence"/>
</dbReference>
<dbReference type="SMART" id="SM00729">
    <property type="entry name" value="Elp3"/>
    <property type="match status" value="1"/>
</dbReference>
<proteinExistence type="predicted"/>
<dbReference type="InterPro" id="IPR013785">
    <property type="entry name" value="Aldolase_TIM"/>
</dbReference>
<evidence type="ECO:0000256" key="5">
    <source>
        <dbReference type="ARBA" id="ARBA00023002"/>
    </source>
</evidence>
<gene>
    <name evidence="9" type="primary">mftC_5</name>
    <name evidence="9" type="ORF">NNJEOMEG_03185</name>
</gene>
<dbReference type="InterPro" id="IPR007197">
    <property type="entry name" value="rSAM"/>
</dbReference>
<dbReference type="NCBIfam" id="TIGR04311">
    <property type="entry name" value="rSAM_Geo_metal"/>
    <property type="match status" value="1"/>
</dbReference>
<dbReference type="Pfam" id="PF04055">
    <property type="entry name" value="Radical_SAM"/>
    <property type="match status" value="1"/>
</dbReference>
<dbReference type="EC" id="2.-.-.-" evidence="9"/>
<dbReference type="InterPro" id="IPR000385">
    <property type="entry name" value="MoaA_NifB_PqqE_Fe-S-bd_CS"/>
</dbReference>
<comment type="cofactor">
    <cofactor evidence="1">
        <name>[4Fe-4S] cluster</name>
        <dbReference type="ChEBI" id="CHEBI:49883"/>
    </cofactor>
</comment>
<dbReference type="Gene3D" id="3.20.20.70">
    <property type="entry name" value="Aldolase class I"/>
    <property type="match status" value="2"/>
</dbReference>
<dbReference type="EMBL" id="BLTE01000016">
    <property type="protein sequence ID" value="GFK95326.1"/>
    <property type="molecule type" value="Genomic_DNA"/>
</dbReference>
<organism evidence="9 10">
    <name type="scientific">Fundidesulfovibrio magnetotacticus</name>
    <dbReference type="NCBI Taxonomy" id="2730080"/>
    <lineage>
        <taxon>Bacteria</taxon>
        <taxon>Pseudomonadati</taxon>
        <taxon>Thermodesulfobacteriota</taxon>
        <taxon>Desulfovibrionia</taxon>
        <taxon>Desulfovibrionales</taxon>
        <taxon>Desulfovibrionaceae</taxon>
        <taxon>Fundidesulfovibrio</taxon>
    </lineage>
</organism>
<reference evidence="9 10" key="2">
    <citation type="submission" date="2020-05" db="EMBL/GenBank/DDBJ databases">
        <title>Draft genome sequence of Desulfovibrio sp. strainFSS-1.</title>
        <authorList>
            <person name="Shimoshige H."/>
            <person name="Kobayashi H."/>
            <person name="Maekawa T."/>
        </authorList>
    </citation>
    <scope>NUCLEOTIDE SEQUENCE [LARGE SCALE GENOMIC DNA]</scope>
    <source>
        <strain evidence="9 10">SIID29052-01</strain>
    </source>
</reference>
<accession>A0A6V8LZW7</accession>
<keyword evidence="5" id="KW-0560">Oxidoreductase</keyword>
<evidence type="ECO:0000313" key="9">
    <source>
        <dbReference type="EMBL" id="GFK95326.1"/>
    </source>
</evidence>
<dbReference type="InterPro" id="IPR034391">
    <property type="entry name" value="AdoMet-like_SPASM_containing"/>
</dbReference>
<dbReference type="GO" id="GO:0051539">
    <property type="term" value="F:4 iron, 4 sulfur cluster binding"/>
    <property type="evidence" value="ECO:0007669"/>
    <property type="project" value="UniProtKB-KW"/>
</dbReference>
<evidence type="ECO:0000256" key="7">
    <source>
        <dbReference type="ARBA" id="ARBA00023014"/>
    </source>
</evidence>